<accession>A0A142CXR5</accession>
<evidence type="ECO:0000256" key="1">
    <source>
        <dbReference type="SAM" id="Phobius"/>
    </source>
</evidence>
<dbReference type="Proteomes" id="UP000073604">
    <property type="component" value="Chromosome"/>
</dbReference>
<dbReference type="KEGG" id="tpep:A0127_09175"/>
<name>A0A142CXR5_9EURY</name>
<gene>
    <name evidence="2" type="ORF">A0127_09175</name>
</gene>
<protein>
    <submittedName>
        <fullName evidence="2">ABC transporter permease</fullName>
    </submittedName>
</protein>
<feature type="transmembrane region" description="Helical" evidence="1">
    <location>
        <begin position="142"/>
        <end position="162"/>
    </location>
</feature>
<dbReference type="GO" id="GO:0005886">
    <property type="term" value="C:plasma membrane"/>
    <property type="evidence" value="ECO:0007669"/>
    <property type="project" value="UniProtKB-SubCell"/>
</dbReference>
<keyword evidence="1" id="KW-0472">Membrane</keyword>
<feature type="transmembrane region" description="Helical" evidence="1">
    <location>
        <begin position="12"/>
        <end position="29"/>
    </location>
</feature>
<dbReference type="OrthoDB" id="93707at2157"/>
<dbReference type="GO" id="GO:0140359">
    <property type="term" value="F:ABC-type transporter activity"/>
    <property type="evidence" value="ECO:0007669"/>
    <property type="project" value="InterPro"/>
</dbReference>
<reference evidence="3" key="1">
    <citation type="submission" date="2016-03" db="EMBL/GenBank/DDBJ databases">
        <authorList>
            <person name="Oger P.M."/>
        </authorList>
    </citation>
    <scope>NUCLEOTIDE SEQUENCE [LARGE SCALE GENOMIC DNA]</scope>
    <source>
        <strain evidence="3">OG-1</strain>
    </source>
</reference>
<keyword evidence="3" id="KW-1185">Reference proteome</keyword>
<dbReference type="STRING" id="53952.A0127_09175"/>
<keyword evidence="1" id="KW-1133">Transmembrane helix</keyword>
<organism evidence="2 3">
    <name type="scientific">Thermococcus peptonophilus</name>
    <dbReference type="NCBI Taxonomy" id="53952"/>
    <lineage>
        <taxon>Archaea</taxon>
        <taxon>Methanobacteriati</taxon>
        <taxon>Methanobacteriota</taxon>
        <taxon>Thermococci</taxon>
        <taxon>Thermococcales</taxon>
        <taxon>Thermococcaceae</taxon>
        <taxon>Thermococcus</taxon>
    </lineage>
</organism>
<sequence>MEVKRLLRSRRLKLMTLLMFLPVIVYFFTHEEITEYSTRALRISFQVNFSTYLVNFWASVIGQLVVIILMSELLGSEIDKGTIRVLLTKPVRKSELVIGKFLGGLTGMLVVFGLPYLVMQIYMVLLYKQGFTGLRATFGDLLYSLEVTLLLLGSLGAFAMALSVVLSRPLYASLASFGVIFVAQFILPQLPFFDDPERFTLNYQLGVLLRDRFTLHMGLDVYKGDPSTTLVFFASVMLLSLILAILGLYRREYRG</sequence>
<feature type="transmembrane region" description="Helical" evidence="1">
    <location>
        <begin position="49"/>
        <end position="75"/>
    </location>
</feature>
<feature type="transmembrane region" description="Helical" evidence="1">
    <location>
        <begin position="96"/>
        <end position="122"/>
    </location>
</feature>
<dbReference type="EMBL" id="CP014750">
    <property type="protein sequence ID" value="AMQ19567.1"/>
    <property type="molecule type" value="Genomic_DNA"/>
</dbReference>
<dbReference type="PANTHER" id="PTHR43471">
    <property type="entry name" value="ABC TRANSPORTER PERMEASE"/>
    <property type="match status" value="1"/>
</dbReference>
<keyword evidence="1" id="KW-0812">Transmembrane</keyword>
<dbReference type="AlphaFoldDB" id="A0A142CXR5"/>
<feature type="transmembrane region" description="Helical" evidence="1">
    <location>
        <begin position="169"/>
        <end position="187"/>
    </location>
</feature>
<feature type="transmembrane region" description="Helical" evidence="1">
    <location>
        <begin position="230"/>
        <end position="249"/>
    </location>
</feature>
<evidence type="ECO:0000313" key="3">
    <source>
        <dbReference type="Proteomes" id="UP000073604"/>
    </source>
</evidence>
<dbReference type="PANTHER" id="PTHR43471:SF10">
    <property type="entry name" value="SLL1107 PROTEIN"/>
    <property type="match status" value="1"/>
</dbReference>
<proteinExistence type="predicted"/>
<evidence type="ECO:0000313" key="2">
    <source>
        <dbReference type="EMBL" id="AMQ19567.1"/>
    </source>
</evidence>
<dbReference type="Pfam" id="PF12679">
    <property type="entry name" value="ABC2_membrane_2"/>
    <property type="match status" value="1"/>
</dbReference>